<dbReference type="EMBL" id="JACGWN010000014">
    <property type="protein sequence ID" value="KAL0406378.1"/>
    <property type="molecule type" value="Genomic_DNA"/>
</dbReference>
<organism evidence="1">
    <name type="scientific">Sesamum latifolium</name>
    <dbReference type="NCBI Taxonomy" id="2727402"/>
    <lineage>
        <taxon>Eukaryota</taxon>
        <taxon>Viridiplantae</taxon>
        <taxon>Streptophyta</taxon>
        <taxon>Embryophyta</taxon>
        <taxon>Tracheophyta</taxon>
        <taxon>Spermatophyta</taxon>
        <taxon>Magnoliopsida</taxon>
        <taxon>eudicotyledons</taxon>
        <taxon>Gunneridae</taxon>
        <taxon>Pentapetalae</taxon>
        <taxon>asterids</taxon>
        <taxon>lamiids</taxon>
        <taxon>Lamiales</taxon>
        <taxon>Pedaliaceae</taxon>
        <taxon>Sesamum</taxon>
    </lineage>
</organism>
<dbReference type="AlphaFoldDB" id="A0AAW2TN56"/>
<reference evidence="1" key="1">
    <citation type="submission" date="2020-06" db="EMBL/GenBank/DDBJ databases">
        <authorList>
            <person name="Li T."/>
            <person name="Hu X."/>
            <person name="Zhang T."/>
            <person name="Song X."/>
            <person name="Zhang H."/>
            <person name="Dai N."/>
            <person name="Sheng W."/>
            <person name="Hou X."/>
            <person name="Wei L."/>
        </authorList>
    </citation>
    <scope>NUCLEOTIDE SEQUENCE</scope>
    <source>
        <strain evidence="1">KEN1</strain>
        <tissue evidence="1">Leaf</tissue>
    </source>
</reference>
<reference evidence="1" key="2">
    <citation type="journal article" date="2024" name="Plant">
        <title>Genomic evolution and insights into agronomic trait innovations of Sesamum species.</title>
        <authorList>
            <person name="Miao H."/>
            <person name="Wang L."/>
            <person name="Qu L."/>
            <person name="Liu H."/>
            <person name="Sun Y."/>
            <person name="Le M."/>
            <person name="Wang Q."/>
            <person name="Wei S."/>
            <person name="Zheng Y."/>
            <person name="Lin W."/>
            <person name="Duan Y."/>
            <person name="Cao H."/>
            <person name="Xiong S."/>
            <person name="Wang X."/>
            <person name="Wei L."/>
            <person name="Li C."/>
            <person name="Ma Q."/>
            <person name="Ju M."/>
            <person name="Zhao R."/>
            <person name="Li G."/>
            <person name="Mu C."/>
            <person name="Tian Q."/>
            <person name="Mei H."/>
            <person name="Zhang T."/>
            <person name="Gao T."/>
            <person name="Zhang H."/>
        </authorList>
    </citation>
    <scope>NUCLEOTIDE SEQUENCE</scope>
    <source>
        <strain evidence="1">KEN1</strain>
    </source>
</reference>
<gene>
    <name evidence="1" type="ORF">Slati_3951700</name>
</gene>
<protein>
    <submittedName>
        <fullName evidence="1">Uncharacterized protein</fullName>
    </submittedName>
</protein>
<evidence type="ECO:0000313" key="1">
    <source>
        <dbReference type="EMBL" id="KAL0406378.1"/>
    </source>
</evidence>
<proteinExistence type="predicted"/>
<comment type="caution">
    <text evidence="1">The sequence shown here is derived from an EMBL/GenBank/DDBJ whole genome shotgun (WGS) entry which is preliminary data.</text>
</comment>
<accession>A0AAW2TN56</accession>
<sequence>MPPCQLNPCHVGSFWGRIRAPPTTTVSVPPRVFRSESGRADNAKSNNLKSHLFHPNFAGPSLYNSGSVPTSHRPPHILFESPSRDEQFPQINLSRQQLHGVGFPVDRTRVRRQFTVTGANHDRGPPLLEPSQPRELNEPLPINFHQVFVEISPFWNPPFANSPRNFAQPFLSHPLAVSWRRSTNLLALPWPTQLSVLIQATGSGVLQFSPAKRSNVAGVELARLTCFNFNTSALPGRPNCNFLLHVNNFGRNPQFWGVT</sequence>
<name>A0AAW2TN56_9LAMI</name>